<proteinExistence type="predicted"/>
<evidence type="ECO:0000313" key="2">
    <source>
        <dbReference type="Proteomes" id="UP000214649"/>
    </source>
</evidence>
<dbReference type="Proteomes" id="UP000214649">
    <property type="component" value="Unassembled WGS sequence"/>
</dbReference>
<gene>
    <name evidence="1" type="ORF">SAMN05216470_1422</name>
</gene>
<sequence length="42" mass="5112">MKRAERRQQKEAQKLEQQKLKLGLIMLALDILYKLVELLKRF</sequence>
<name>A0A239RD46_STREI</name>
<dbReference type="EMBL" id="FZRA01000004">
    <property type="protein sequence ID" value="SNU08729.1"/>
    <property type="molecule type" value="Genomic_DNA"/>
</dbReference>
<organism evidence="1 2">
    <name type="scientific">Streptococcus equinus</name>
    <name type="common">Streptococcus bovis</name>
    <dbReference type="NCBI Taxonomy" id="1335"/>
    <lineage>
        <taxon>Bacteria</taxon>
        <taxon>Bacillati</taxon>
        <taxon>Bacillota</taxon>
        <taxon>Bacilli</taxon>
        <taxon>Lactobacillales</taxon>
        <taxon>Streptococcaceae</taxon>
        <taxon>Streptococcus</taxon>
    </lineage>
</organism>
<protein>
    <submittedName>
        <fullName evidence="1">Uncharacterized protein</fullName>
    </submittedName>
</protein>
<accession>A0A239RD46</accession>
<evidence type="ECO:0000313" key="1">
    <source>
        <dbReference type="EMBL" id="SNU08729.1"/>
    </source>
</evidence>
<dbReference type="AlphaFoldDB" id="A0A239RD46"/>
<reference evidence="1 2" key="1">
    <citation type="submission" date="2017-07" db="EMBL/GenBank/DDBJ databases">
        <authorList>
            <person name="Sun Z.S."/>
            <person name="Albrecht U."/>
            <person name="Echele G."/>
            <person name="Lee C.C."/>
        </authorList>
    </citation>
    <scope>NUCLEOTIDE SEQUENCE [LARGE SCALE GENOMIC DNA]</scope>
    <source>
        <strain evidence="1 2">AR3</strain>
    </source>
</reference>